<evidence type="ECO:0008006" key="3">
    <source>
        <dbReference type="Google" id="ProtNLM"/>
    </source>
</evidence>
<organism evidence="1 2">
    <name type="scientific">Rhodosorus marinus</name>
    <dbReference type="NCBI Taxonomy" id="101924"/>
    <lineage>
        <taxon>Eukaryota</taxon>
        <taxon>Rhodophyta</taxon>
        <taxon>Stylonematophyceae</taxon>
        <taxon>Stylonematales</taxon>
        <taxon>Stylonemataceae</taxon>
        <taxon>Rhodosorus</taxon>
    </lineage>
</organism>
<keyword evidence="2" id="KW-1185">Reference proteome</keyword>
<protein>
    <recommendedName>
        <fullName evidence="3">NADH dehydrogenase [ubiquinone] 1 beta subcomplex subunit 8, mitochondrial</fullName>
    </recommendedName>
</protein>
<dbReference type="EMBL" id="JAMWBK010000004">
    <property type="protein sequence ID" value="KAJ8906021.1"/>
    <property type="molecule type" value="Genomic_DNA"/>
</dbReference>
<evidence type="ECO:0000313" key="2">
    <source>
        <dbReference type="Proteomes" id="UP001157974"/>
    </source>
</evidence>
<dbReference type="Proteomes" id="UP001157974">
    <property type="component" value="Unassembled WGS sequence"/>
</dbReference>
<sequence>MSGRLLSKAAGRRGLFRVQTRGLAAWQNKLYRRKYVGNPPYRPAWGEVENLPPPSDPEYSGPGGFKERYIDRYRIIFDPKEHWFELALAPFVFYATFY</sequence>
<proteinExistence type="predicted"/>
<name>A0AAV8UTY7_9RHOD</name>
<comment type="caution">
    <text evidence="1">The sequence shown here is derived from an EMBL/GenBank/DDBJ whole genome shotgun (WGS) entry which is preliminary data.</text>
</comment>
<dbReference type="AlphaFoldDB" id="A0AAV8UTY7"/>
<reference evidence="1 2" key="1">
    <citation type="journal article" date="2023" name="Nat. Commun.">
        <title>Origin of minicircular mitochondrial genomes in red algae.</title>
        <authorList>
            <person name="Lee Y."/>
            <person name="Cho C.H."/>
            <person name="Lee Y.M."/>
            <person name="Park S.I."/>
            <person name="Yang J.H."/>
            <person name="West J.A."/>
            <person name="Bhattacharya D."/>
            <person name="Yoon H.S."/>
        </authorList>
    </citation>
    <scope>NUCLEOTIDE SEQUENCE [LARGE SCALE GENOMIC DNA]</scope>
    <source>
        <strain evidence="1 2">CCMP1338</strain>
        <tissue evidence="1">Whole cell</tissue>
    </source>
</reference>
<evidence type="ECO:0000313" key="1">
    <source>
        <dbReference type="EMBL" id="KAJ8906021.1"/>
    </source>
</evidence>
<gene>
    <name evidence="1" type="ORF">NDN08_002521</name>
</gene>
<accession>A0AAV8UTY7</accession>